<feature type="coiled-coil region" evidence="1">
    <location>
        <begin position="509"/>
        <end position="616"/>
    </location>
</feature>
<name>A0A9P3GHM5_9APHY</name>
<organism evidence="4 5">
    <name type="scientific">Phanerochaete sordida</name>
    <dbReference type="NCBI Taxonomy" id="48140"/>
    <lineage>
        <taxon>Eukaryota</taxon>
        <taxon>Fungi</taxon>
        <taxon>Dikarya</taxon>
        <taxon>Basidiomycota</taxon>
        <taxon>Agaricomycotina</taxon>
        <taxon>Agaricomycetes</taxon>
        <taxon>Polyporales</taxon>
        <taxon>Phanerochaetaceae</taxon>
        <taxon>Phanerochaete</taxon>
    </lineage>
</organism>
<keyword evidence="5" id="KW-1185">Reference proteome</keyword>
<feature type="coiled-coil region" evidence="1">
    <location>
        <begin position="341"/>
        <end position="475"/>
    </location>
</feature>
<protein>
    <submittedName>
        <fullName evidence="4">Uncharacterized protein</fullName>
    </submittedName>
</protein>
<dbReference type="EMBL" id="BPQB01000040">
    <property type="protein sequence ID" value="GJE94469.1"/>
    <property type="molecule type" value="Genomic_DNA"/>
</dbReference>
<evidence type="ECO:0000256" key="2">
    <source>
        <dbReference type="SAM" id="MobiDB-lite"/>
    </source>
</evidence>
<dbReference type="AlphaFoldDB" id="A0A9P3GHM5"/>
<keyword evidence="3" id="KW-0812">Transmembrane</keyword>
<feature type="region of interest" description="Disordered" evidence="2">
    <location>
        <begin position="695"/>
        <end position="718"/>
    </location>
</feature>
<keyword evidence="1" id="KW-0175">Coiled coil</keyword>
<feature type="coiled-coil region" evidence="1">
    <location>
        <begin position="246"/>
        <end position="301"/>
    </location>
</feature>
<evidence type="ECO:0000313" key="5">
    <source>
        <dbReference type="Proteomes" id="UP000703269"/>
    </source>
</evidence>
<comment type="caution">
    <text evidence="4">The sequence shown here is derived from an EMBL/GenBank/DDBJ whole genome shotgun (WGS) entry which is preliminary data.</text>
</comment>
<feature type="transmembrane region" description="Helical" evidence="3">
    <location>
        <begin position="45"/>
        <end position="63"/>
    </location>
</feature>
<reference evidence="4 5" key="1">
    <citation type="submission" date="2021-08" db="EMBL/GenBank/DDBJ databases">
        <title>Draft Genome Sequence of Phanerochaete sordida strain YK-624.</title>
        <authorList>
            <person name="Mori T."/>
            <person name="Dohra H."/>
            <person name="Suzuki T."/>
            <person name="Kawagishi H."/>
            <person name="Hirai H."/>
        </authorList>
    </citation>
    <scope>NUCLEOTIDE SEQUENCE [LARGE SCALE GENOMIC DNA]</scope>
    <source>
        <strain evidence="4 5">YK-624</strain>
    </source>
</reference>
<gene>
    <name evidence="4" type="ORF">PsYK624_106390</name>
</gene>
<keyword evidence="3" id="KW-0472">Membrane</keyword>
<evidence type="ECO:0000256" key="1">
    <source>
        <dbReference type="SAM" id="Coils"/>
    </source>
</evidence>
<dbReference type="OrthoDB" id="2803645at2759"/>
<proteinExistence type="predicted"/>
<evidence type="ECO:0000313" key="4">
    <source>
        <dbReference type="EMBL" id="GJE94469.1"/>
    </source>
</evidence>
<dbReference type="Proteomes" id="UP000703269">
    <property type="component" value="Unassembled WGS sequence"/>
</dbReference>
<sequence length="773" mass="88064">MNRTTIPSAYLRIPHVLDFIPSREINRLRKYPSPTVAWHALDSDAASFPFTVIALMVLFVLLVQFGRSALFAPCLPSLPTWLSEGLRLKQHPRTNTHATRAISNIPSAVPSSWQSFTVTFTLPSISPFSAPTWIVNWLKDPLGTRTQAIRFAHLHDRYRVAVEKLVKISHRYKSLQAQLKERDERLYRQGAALQATTAQLEGAQAQVGRLREDNRRLCTANERLHSEKSLLEQRSVDQFYEHARQLHEREREQEALERVIDLLEQDKAASQGTLSELSLSNEALKDRVDELEHELTHQHDTSIHAESALEEAVRCNESLLQQLHETQADQGRQELVVGARIAAAEAEYRDTLEEARKENDALREQLAYQQAEHARERVEWGARLEALEDKYHVAMEEARKEIQAVRDEMAKKEQDHRAERELLAEKLALAKADKKEVKVKLRRAREEARLKASDIARLESQAAQYEHSFEEQRESFQHDLHFVHVETSYQRDMYEDQIHTTQAESSALRKQLAECVKRYEDQSARLRNAQTGLRDASDTYHQLELKLKAAAAEKEVADDLENLLSDALRREQDKYETLEISFDVLESAYSFLARELVRTEHALEDALEIQQQLRERSAPLYDEPAAQYDGEELPAEEYAREYSRQEYSRRSFVAKEYAEEGESQTTGSVYSDGDASSWPATPALIRSRQNAATPASVYSDGDASSWPATPGLTRSMHSTATSISSPVVTTPPLPPLMLEAIPSADGLAKHLPPESDDFFGPQWTMDAMQHIGH</sequence>
<evidence type="ECO:0000256" key="3">
    <source>
        <dbReference type="SAM" id="Phobius"/>
    </source>
</evidence>
<keyword evidence="3" id="KW-1133">Transmembrane helix</keyword>
<accession>A0A9P3GHM5</accession>